<keyword evidence="3" id="KW-1185">Reference proteome</keyword>
<name>A0A9X4QYC7_9BACL</name>
<evidence type="ECO:0000313" key="3">
    <source>
        <dbReference type="Proteomes" id="UP001153404"/>
    </source>
</evidence>
<organism evidence="2 3">
    <name type="scientific">Cohnella rhizosphaerae</name>
    <dbReference type="NCBI Taxonomy" id="1457232"/>
    <lineage>
        <taxon>Bacteria</taxon>
        <taxon>Bacillati</taxon>
        <taxon>Bacillota</taxon>
        <taxon>Bacilli</taxon>
        <taxon>Bacillales</taxon>
        <taxon>Paenibacillaceae</taxon>
        <taxon>Cohnella</taxon>
    </lineage>
</organism>
<dbReference type="AlphaFoldDB" id="A0A9X4QYC7"/>
<evidence type="ECO:0000259" key="1">
    <source>
        <dbReference type="PROSITE" id="PS51272"/>
    </source>
</evidence>
<comment type="caution">
    <text evidence="2">The sequence shown here is derived from an EMBL/GenBank/DDBJ whole genome shotgun (WGS) entry which is preliminary data.</text>
</comment>
<feature type="domain" description="SLH" evidence="1">
    <location>
        <begin position="165"/>
        <end position="228"/>
    </location>
</feature>
<protein>
    <submittedName>
        <fullName evidence="2">S-layer homology domain-containing protein</fullName>
    </submittedName>
</protein>
<dbReference type="EMBL" id="JAPDIA010000009">
    <property type="protein sequence ID" value="MDG0814527.1"/>
    <property type="molecule type" value="Genomic_DNA"/>
</dbReference>
<gene>
    <name evidence="2" type="ORF">OMP40_38530</name>
</gene>
<reference evidence="2" key="1">
    <citation type="submission" date="2022-10" db="EMBL/GenBank/DDBJ databases">
        <title>Comparative genomic analysis of Cohnella hashimotonis sp. nov., isolated from the International Space Station.</title>
        <authorList>
            <person name="Simpson A."/>
            <person name="Venkateswaran K."/>
        </authorList>
    </citation>
    <scope>NUCLEOTIDE SEQUENCE</scope>
    <source>
        <strain evidence="2">DSM 28161</strain>
    </source>
</reference>
<dbReference type="PANTHER" id="PTHR43308">
    <property type="entry name" value="OUTER MEMBRANE PROTEIN ALPHA-RELATED"/>
    <property type="match status" value="1"/>
</dbReference>
<proteinExistence type="predicted"/>
<feature type="domain" description="SLH" evidence="1">
    <location>
        <begin position="229"/>
        <end position="287"/>
    </location>
</feature>
<dbReference type="InterPro" id="IPR051465">
    <property type="entry name" value="Cell_Envelope_Struct_Comp"/>
</dbReference>
<dbReference type="RefSeq" id="WP_277539502.1">
    <property type="nucleotide sequence ID" value="NZ_JAPDIA010000009.1"/>
</dbReference>
<feature type="domain" description="SLH" evidence="1">
    <location>
        <begin position="292"/>
        <end position="348"/>
    </location>
</feature>
<accession>A0A9X4QYC7</accession>
<sequence length="348" mass="36236">MRKLTKKAAAGGANVVITLAEAPNAAAYEVNLPSSALAGGGSKRALEIRTPLGTISATSDLLSGVATGAAEVSLSIAKANRGTGVDIALKADGTAQAWRDAKSPLNVFMPYAPTAAELNDPAHMIVWYTDAAGARTAIASGKYDAERKGMIFDAEQTGSYDVQYVHKTFDDIQRYVWAQQAIEQMASRGIIQGTTAETFNPGSAIKRADFIVLLVRTLGLKAEAAGNFADVAAGAYYAEAVAVAKALGITQGTGANQFKPSQSISRQEMMVLIDRAMQAGGRSLADGAVSDLDRFKDGGAIPGYAQQSVANLVKSGLVQGKAGGIDPTGQATRAEIAVLIERLYRYGS</sequence>
<dbReference type="Pfam" id="PF00395">
    <property type="entry name" value="SLH"/>
    <property type="match status" value="3"/>
</dbReference>
<evidence type="ECO:0000313" key="2">
    <source>
        <dbReference type="EMBL" id="MDG0814527.1"/>
    </source>
</evidence>
<dbReference type="PROSITE" id="PS51272">
    <property type="entry name" value="SLH"/>
    <property type="match status" value="3"/>
</dbReference>
<dbReference type="InterPro" id="IPR001119">
    <property type="entry name" value="SLH_dom"/>
</dbReference>
<dbReference type="Proteomes" id="UP001153404">
    <property type="component" value="Unassembled WGS sequence"/>
</dbReference>